<evidence type="ECO:0000313" key="4">
    <source>
        <dbReference type="Proteomes" id="UP001054837"/>
    </source>
</evidence>
<keyword evidence="1" id="KW-0732">Signal</keyword>
<evidence type="ECO:0000256" key="1">
    <source>
        <dbReference type="SAM" id="SignalP"/>
    </source>
</evidence>
<dbReference type="GO" id="GO:0005576">
    <property type="term" value="C:extracellular region"/>
    <property type="evidence" value="ECO:0007669"/>
    <property type="project" value="InterPro"/>
</dbReference>
<dbReference type="EMBL" id="BPLQ01012629">
    <property type="protein sequence ID" value="GIY66597.1"/>
    <property type="molecule type" value="Genomic_DNA"/>
</dbReference>
<evidence type="ECO:0000259" key="2">
    <source>
        <dbReference type="PROSITE" id="PS50940"/>
    </source>
</evidence>
<dbReference type="SUPFAM" id="SSF57625">
    <property type="entry name" value="Invertebrate chitin-binding proteins"/>
    <property type="match status" value="1"/>
</dbReference>
<feature type="signal peptide" evidence="1">
    <location>
        <begin position="1"/>
        <end position="20"/>
    </location>
</feature>
<evidence type="ECO:0000313" key="3">
    <source>
        <dbReference type="EMBL" id="GIY66597.1"/>
    </source>
</evidence>
<dbReference type="PROSITE" id="PS50940">
    <property type="entry name" value="CHIT_BIND_II"/>
    <property type="match status" value="1"/>
</dbReference>
<dbReference type="AlphaFoldDB" id="A0AAV4V900"/>
<comment type="caution">
    <text evidence="3">The sequence shown here is derived from an EMBL/GenBank/DDBJ whole genome shotgun (WGS) entry which is preliminary data.</text>
</comment>
<sequence length="95" mass="10746">MSKTALLFAAFFLIFNIGHASPVINRQCRAGICDDRPECPRTSCTCIFPSKIDCAVYYQCVQGKPYQHQCSKGLLFNEVTLTCDYDYNVNCSKFI</sequence>
<dbReference type="Proteomes" id="UP001054837">
    <property type="component" value="Unassembled WGS sequence"/>
</dbReference>
<keyword evidence="4" id="KW-1185">Reference proteome</keyword>
<dbReference type="GO" id="GO:0008061">
    <property type="term" value="F:chitin binding"/>
    <property type="evidence" value="ECO:0007669"/>
    <property type="project" value="InterPro"/>
</dbReference>
<reference evidence="3 4" key="1">
    <citation type="submission" date="2021-06" db="EMBL/GenBank/DDBJ databases">
        <title>Caerostris darwini draft genome.</title>
        <authorList>
            <person name="Kono N."/>
            <person name="Arakawa K."/>
        </authorList>
    </citation>
    <scope>NUCLEOTIDE SEQUENCE [LARGE SCALE GENOMIC DNA]</scope>
</reference>
<name>A0AAV4V900_9ARAC</name>
<dbReference type="Pfam" id="PF01607">
    <property type="entry name" value="CBM_14"/>
    <property type="match status" value="1"/>
</dbReference>
<dbReference type="Gene3D" id="2.170.140.10">
    <property type="entry name" value="Chitin binding domain"/>
    <property type="match status" value="1"/>
</dbReference>
<feature type="domain" description="Chitin-binding type-2" evidence="2">
    <location>
        <begin position="36"/>
        <end position="93"/>
    </location>
</feature>
<dbReference type="InterPro" id="IPR036508">
    <property type="entry name" value="Chitin-bd_dom_sf"/>
</dbReference>
<dbReference type="InterPro" id="IPR002557">
    <property type="entry name" value="Chitin-bd_dom"/>
</dbReference>
<gene>
    <name evidence="3" type="primary">AVEN_176305_1</name>
    <name evidence="3" type="ORF">CDAR_193881</name>
</gene>
<accession>A0AAV4V900</accession>
<organism evidence="3 4">
    <name type="scientific">Caerostris darwini</name>
    <dbReference type="NCBI Taxonomy" id="1538125"/>
    <lineage>
        <taxon>Eukaryota</taxon>
        <taxon>Metazoa</taxon>
        <taxon>Ecdysozoa</taxon>
        <taxon>Arthropoda</taxon>
        <taxon>Chelicerata</taxon>
        <taxon>Arachnida</taxon>
        <taxon>Araneae</taxon>
        <taxon>Araneomorphae</taxon>
        <taxon>Entelegynae</taxon>
        <taxon>Araneoidea</taxon>
        <taxon>Araneidae</taxon>
        <taxon>Caerostris</taxon>
    </lineage>
</organism>
<protein>
    <submittedName>
        <fullName evidence="3">Chitin-binding type-2 domain-containing protein</fullName>
    </submittedName>
</protein>
<proteinExistence type="predicted"/>
<dbReference type="SMART" id="SM00494">
    <property type="entry name" value="ChtBD2"/>
    <property type="match status" value="1"/>
</dbReference>
<feature type="chain" id="PRO_5043864987" evidence="1">
    <location>
        <begin position="21"/>
        <end position="95"/>
    </location>
</feature>